<evidence type="ECO:0000313" key="2">
    <source>
        <dbReference type="Proteomes" id="UP000234681"/>
    </source>
</evidence>
<evidence type="ECO:0000313" key="1">
    <source>
        <dbReference type="EMBL" id="EDL84378.1"/>
    </source>
</evidence>
<name>A6K296_RAT</name>
<reference evidence="2" key="1">
    <citation type="submission" date="2005-09" db="EMBL/GenBank/DDBJ databases">
        <authorList>
            <person name="Mural R.J."/>
            <person name="Li P.W."/>
            <person name="Adams M.D."/>
            <person name="Amanatides P.G."/>
            <person name="Baden-Tillson H."/>
            <person name="Barnstead M."/>
            <person name="Chin S.H."/>
            <person name="Dew I."/>
            <person name="Evans C.A."/>
            <person name="Ferriera S."/>
            <person name="Flanigan M."/>
            <person name="Fosler C."/>
            <person name="Glodek A."/>
            <person name="Gu Z."/>
            <person name="Holt R.A."/>
            <person name="Jennings D."/>
            <person name="Kraft C.L."/>
            <person name="Lu F."/>
            <person name="Nguyen T."/>
            <person name="Nusskern D.R."/>
            <person name="Pfannkoch C.M."/>
            <person name="Sitter C."/>
            <person name="Sutton G.G."/>
            <person name="Venter J.C."/>
            <person name="Wang Z."/>
            <person name="Woodage T."/>
            <person name="Zheng X.H."/>
            <person name="Zhong F."/>
        </authorList>
    </citation>
    <scope>NUCLEOTIDE SEQUENCE [LARGE SCALE GENOMIC DNA]</scope>
    <source>
        <strain>BN</strain>
        <strain evidence="2">Sprague-Dawley</strain>
    </source>
</reference>
<dbReference type="EMBL" id="CH474013">
    <property type="protein sequence ID" value="EDL84378.1"/>
    <property type="molecule type" value="Genomic_DNA"/>
</dbReference>
<gene>
    <name evidence="1" type="ORF">rCG_41099</name>
</gene>
<sequence>MQPGSASLSNHLWQLAYSCSILWKKHKHSLFSI</sequence>
<proteinExistence type="predicted"/>
<dbReference type="AlphaFoldDB" id="A6K296"/>
<protein>
    <submittedName>
        <fullName evidence="1">RCG41099</fullName>
    </submittedName>
</protein>
<dbReference type="Proteomes" id="UP000234681">
    <property type="component" value="Chromosome 4"/>
</dbReference>
<accession>A6K296</accession>
<organism evidence="1 2">
    <name type="scientific">Rattus norvegicus</name>
    <name type="common">Rat</name>
    <dbReference type="NCBI Taxonomy" id="10116"/>
    <lineage>
        <taxon>Eukaryota</taxon>
        <taxon>Metazoa</taxon>
        <taxon>Chordata</taxon>
        <taxon>Craniata</taxon>
        <taxon>Vertebrata</taxon>
        <taxon>Euteleostomi</taxon>
        <taxon>Mammalia</taxon>
        <taxon>Eutheria</taxon>
        <taxon>Euarchontoglires</taxon>
        <taxon>Glires</taxon>
        <taxon>Rodentia</taxon>
        <taxon>Myomorpha</taxon>
        <taxon>Muroidea</taxon>
        <taxon>Muridae</taxon>
        <taxon>Murinae</taxon>
        <taxon>Rattus</taxon>
    </lineage>
</organism>